<accession>A0A158KRV8</accession>
<gene>
    <name evidence="1" type="ORF">AWB68_06924</name>
</gene>
<dbReference type="Proteomes" id="UP000054770">
    <property type="component" value="Unassembled WGS sequence"/>
</dbReference>
<proteinExistence type="predicted"/>
<comment type="caution">
    <text evidence="1">The sequence shown here is derived from an EMBL/GenBank/DDBJ whole genome shotgun (WGS) entry which is preliminary data.</text>
</comment>
<organism evidence="1 2">
    <name type="scientific">Caballeronia choica</name>
    <dbReference type="NCBI Taxonomy" id="326476"/>
    <lineage>
        <taxon>Bacteria</taxon>
        <taxon>Pseudomonadati</taxon>
        <taxon>Pseudomonadota</taxon>
        <taxon>Betaproteobacteria</taxon>
        <taxon>Burkholderiales</taxon>
        <taxon>Burkholderiaceae</taxon>
        <taxon>Caballeronia</taxon>
    </lineage>
</organism>
<reference evidence="1" key="1">
    <citation type="submission" date="2016-01" db="EMBL/GenBank/DDBJ databases">
        <authorList>
            <person name="Peeters C."/>
        </authorList>
    </citation>
    <scope>NUCLEOTIDE SEQUENCE [LARGE SCALE GENOMIC DNA]</scope>
    <source>
        <strain evidence="1">LMG 22940</strain>
    </source>
</reference>
<protein>
    <submittedName>
        <fullName evidence="1">Uncharacterized protein</fullName>
    </submittedName>
</protein>
<evidence type="ECO:0000313" key="2">
    <source>
        <dbReference type="Proteomes" id="UP000054770"/>
    </source>
</evidence>
<sequence>MSSKLTPMPVCVAERNGQLGNEATAIQSGTMCGLYATFNRGAEHAFVFDIALCRMTWGSSQSLNTDGAN</sequence>
<name>A0A158KRV8_9BURK</name>
<keyword evidence="2" id="KW-1185">Reference proteome</keyword>
<evidence type="ECO:0000313" key="1">
    <source>
        <dbReference type="EMBL" id="SAL83479.1"/>
    </source>
</evidence>
<dbReference type="AlphaFoldDB" id="A0A158KRV8"/>
<dbReference type="EMBL" id="FCON02000139">
    <property type="protein sequence ID" value="SAL83479.1"/>
    <property type="molecule type" value="Genomic_DNA"/>
</dbReference>